<comment type="caution">
    <text evidence="1">The sequence shown here is derived from an EMBL/GenBank/DDBJ whole genome shotgun (WGS) entry which is preliminary data.</text>
</comment>
<dbReference type="EMBL" id="JAPNKA010000001">
    <property type="protein sequence ID" value="MCY1081925.1"/>
    <property type="molecule type" value="Genomic_DNA"/>
</dbReference>
<sequence length="163" mass="18124">MWRPTAASNWSFVGLRGDFRRSSRDLNLYRLSRHGIPAGRYNGGREPHGAPLPCPADGYIPPTMRSLDLKDGPIASVLVADEFASTQSDSLDVVVRLRDGRRFGLTLFTLEHLRRQLDQALSFVTPGMLLVKHFSDEAVLDAVRSAVSQDIERLGVLQPLINQ</sequence>
<organism evidence="1 2">
    <name type="scientific">Archangium lansingense</name>
    <dbReference type="NCBI Taxonomy" id="2995310"/>
    <lineage>
        <taxon>Bacteria</taxon>
        <taxon>Pseudomonadati</taxon>
        <taxon>Myxococcota</taxon>
        <taxon>Myxococcia</taxon>
        <taxon>Myxococcales</taxon>
        <taxon>Cystobacterineae</taxon>
        <taxon>Archangiaceae</taxon>
        <taxon>Archangium</taxon>
    </lineage>
</organism>
<dbReference type="RefSeq" id="WP_267540508.1">
    <property type="nucleotide sequence ID" value="NZ_JAPNKA010000001.1"/>
</dbReference>
<proteinExistence type="predicted"/>
<accession>A0ABT4AJW8</accession>
<dbReference type="Proteomes" id="UP001207654">
    <property type="component" value="Unassembled WGS sequence"/>
</dbReference>
<evidence type="ECO:0000313" key="1">
    <source>
        <dbReference type="EMBL" id="MCY1081925.1"/>
    </source>
</evidence>
<keyword evidence="2" id="KW-1185">Reference proteome</keyword>
<protein>
    <submittedName>
        <fullName evidence="1">Uncharacterized protein</fullName>
    </submittedName>
</protein>
<reference evidence="1 2" key="1">
    <citation type="submission" date="2022-11" db="EMBL/GenBank/DDBJ databases">
        <title>Minimal conservation of predation-associated metabolite biosynthetic gene clusters underscores biosynthetic potential of Myxococcota including descriptions for ten novel species: Archangium lansinium sp. nov., Myxococcus landrumus sp. nov., Nannocystis bai.</title>
        <authorList>
            <person name="Ahearne A."/>
            <person name="Stevens C."/>
            <person name="Phillips K."/>
        </authorList>
    </citation>
    <scope>NUCLEOTIDE SEQUENCE [LARGE SCALE GENOMIC DNA]</scope>
    <source>
        <strain evidence="1 2">MIWBW</strain>
    </source>
</reference>
<evidence type="ECO:0000313" key="2">
    <source>
        <dbReference type="Proteomes" id="UP001207654"/>
    </source>
</evidence>
<name>A0ABT4AJW8_9BACT</name>
<gene>
    <name evidence="1" type="ORF">OV287_46500</name>
</gene>